<sequence length="581" mass="66048">MLALRRLLGTRNVFQYRRAYTASRRLILDTPAEIDTEPTLESIDALQPTALNDMLRMQPQNARAEWESVLKQMLRSFTRPQLYKLAKEAELSNVKHSTSKNELARAFMVQRFSMQDGSNHPSIPENFFPLEPSVLFLLAYSKSGFPSAVRSTNTEVSIEKQAGQIGAAVRGSKSAIAQMKEWLETFLARIHRSEMTVPDQISDRYLQYIARASGCYIERDSETAKLFFLDATAAFNAYILVQQAAFPKQHDYLLLHGVSDQKLPFLAFEAGTKTCVQDAFAMEKQHVRYTLPADTTQAFDLDESKWNAMRQTSQSAPIASWLRDGDWRQQLVMTFGHALYPASDAKEDHVKQLESPLFLQSEPPSCRDVNSTMGPYVPSKPSKASHSRLFYYCVFNNRPLELIISLERSLDKTQFQYAEWVTSTDITILCPTAPVDASLSLQYRAPASIQALRKTALDTYLQSIHAWGDEAYPGADIISPDAHPSHPALPPKEIGFDLDDQRLCLKLRRTEKIDSQEIEYHLDDDQRCFVLHQNATKTDAMRGYAHTSTITWSYWPTIEEHTELLNELVQTPYEALGRRSP</sequence>
<dbReference type="EMBL" id="CP118375">
    <property type="protein sequence ID" value="WFD42269.1"/>
    <property type="molecule type" value="Genomic_DNA"/>
</dbReference>
<evidence type="ECO:0000313" key="2">
    <source>
        <dbReference type="Proteomes" id="UP001214628"/>
    </source>
</evidence>
<keyword evidence="2" id="KW-1185">Reference proteome</keyword>
<reference evidence="1" key="1">
    <citation type="submission" date="2023-02" db="EMBL/GenBank/DDBJ databases">
        <title>Mating type loci evolution in Malassezia.</title>
        <authorList>
            <person name="Coelho M.A."/>
        </authorList>
    </citation>
    <scope>NUCLEOTIDE SEQUENCE</scope>
    <source>
        <strain evidence="1">CBS 14136</strain>
    </source>
</reference>
<organism evidence="1 2">
    <name type="scientific">Malassezia psittaci</name>
    <dbReference type="NCBI Taxonomy" id="1821823"/>
    <lineage>
        <taxon>Eukaryota</taxon>
        <taxon>Fungi</taxon>
        <taxon>Dikarya</taxon>
        <taxon>Basidiomycota</taxon>
        <taxon>Ustilaginomycotina</taxon>
        <taxon>Malasseziomycetes</taxon>
        <taxon>Malasseziales</taxon>
        <taxon>Malasseziaceae</taxon>
        <taxon>Malassezia</taxon>
    </lineage>
</organism>
<dbReference type="AlphaFoldDB" id="A0AAF0JDC9"/>
<evidence type="ECO:0000313" key="1">
    <source>
        <dbReference type="EMBL" id="WFD42269.1"/>
    </source>
</evidence>
<name>A0AAF0JDC9_9BASI</name>
<proteinExistence type="predicted"/>
<accession>A0AAF0JDC9</accession>
<protein>
    <submittedName>
        <fullName evidence="1">Uncharacterized protein</fullName>
    </submittedName>
</protein>
<dbReference type="Proteomes" id="UP001214628">
    <property type="component" value="Chromosome 1"/>
</dbReference>
<gene>
    <name evidence="1" type="ORF">MPSI1_000910</name>
</gene>